<keyword evidence="10" id="KW-1185">Reference proteome</keyword>
<dbReference type="eggNOG" id="COG0641">
    <property type="taxonomic scope" value="Bacteria"/>
</dbReference>
<reference evidence="9 10" key="2">
    <citation type="journal article" date="2012" name="Stand. Genomic Sci.">
        <title>Complete genome sequence of Thauera aminoaromatica strain MZ1T.</title>
        <authorList>
            <person name="Jiang K."/>
            <person name="Sanseverino J."/>
            <person name="Chauhan A."/>
            <person name="Lucas S."/>
            <person name="Copeland A."/>
            <person name="Lapidus A."/>
            <person name="Del Rio T.G."/>
            <person name="Dalin E."/>
            <person name="Tice H."/>
            <person name="Bruce D."/>
            <person name="Goodwin L."/>
            <person name="Pitluck S."/>
            <person name="Sims D."/>
            <person name="Brettin T."/>
            <person name="Detter J.C."/>
            <person name="Han C."/>
            <person name="Chang Y.J."/>
            <person name="Larimer F."/>
            <person name="Land M."/>
            <person name="Hauser L."/>
            <person name="Kyrpides N.C."/>
            <person name="Mikhailova N."/>
            <person name="Moser S."/>
            <person name="Jegier P."/>
            <person name="Close D."/>
            <person name="Debruyn J.M."/>
            <person name="Wang Y."/>
            <person name="Layton A.C."/>
            <person name="Allen M.S."/>
            <person name="Sayler G.S."/>
        </authorList>
    </citation>
    <scope>NUCLEOTIDE SEQUENCE [LARGE SCALE GENOMIC DNA]</scope>
    <source>
        <strain evidence="9 10">MZ1T</strain>
    </source>
</reference>
<comment type="cofactor">
    <cofactor evidence="1">
        <name>[4Fe-4S] cluster</name>
        <dbReference type="ChEBI" id="CHEBI:49883"/>
    </cofactor>
</comment>
<dbReference type="SFLD" id="SFLDG01067">
    <property type="entry name" value="SPASM/twitch_domain_containing"/>
    <property type="match status" value="1"/>
</dbReference>
<evidence type="ECO:0000256" key="7">
    <source>
        <dbReference type="ARBA" id="ARBA00023601"/>
    </source>
</evidence>
<dbReference type="InterPro" id="IPR023867">
    <property type="entry name" value="Sulphatase_maturase_rSAM"/>
</dbReference>
<dbReference type="GO" id="GO:0046872">
    <property type="term" value="F:metal ion binding"/>
    <property type="evidence" value="ECO:0007669"/>
    <property type="project" value="UniProtKB-KW"/>
</dbReference>
<evidence type="ECO:0000256" key="6">
    <source>
        <dbReference type="ARBA" id="ARBA00023014"/>
    </source>
</evidence>
<keyword evidence="5" id="KW-0408">Iron</keyword>
<sequence>MQTNLSQYHLLAKPAGAACNLGCQYCFFLSKENLYHGDSHLMDEATLDRYIRQLMESSLGPQVDVAWQGGEPMLRGLDFYKRSVELAARYRKPHQQILHTIQTNGTLIDDAWARFFKRHNYLVGISIDGPRAMHDAYRVTKKGEGSFDEVVRGWNLLRKHGVDVNILCTVHAANQDHPLEVYRFFRDELQAEYIQLIPIVERATPDTLAVANQGWGGLKGTDRPLYRQEGSLVTERTVNAEKFGQFLNGIFDEWVKRDVGKVYVTTFDIALGSWLGHHNACIVSPTCGEALALEHNGDVYSCDHFVEPDHLLGNLKDTPLGGLVRSEKQRRFGQAKYDTLPRYCRECPVLFACYGECPRNRFIRTPDGEQGLNYLCAGYKGFFTHIDPAMKTMASLLRQGRYADEIMDLAGATP</sequence>
<dbReference type="InterPro" id="IPR047207">
    <property type="entry name" value="SPASM_anSME"/>
</dbReference>
<evidence type="ECO:0000256" key="2">
    <source>
        <dbReference type="ARBA" id="ARBA00022485"/>
    </source>
</evidence>
<dbReference type="SFLD" id="SFLDG01072">
    <property type="entry name" value="dehydrogenase_like"/>
    <property type="match status" value="1"/>
</dbReference>
<dbReference type="OrthoDB" id="308557at2"/>
<dbReference type="STRING" id="85643.Tmz1t_1479"/>
<name>C4ZNS5_THASP</name>
<dbReference type="KEGG" id="tmz:Tmz1t_1479"/>
<dbReference type="Proteomes" id="UP000002186">
    <property type="component" value="Chromosome"/>
</dbReference>
<reference evidence="10" key="1">
    <citation type="submission" date="2009-05" db="EMBL/GenBank/DDBJ databases">
        <title>Complete sequence of chromosome of Thauera sp. MZ1T.</title>
        <authorList>
            <consortium name="US DOE Joint Genome Institute"/>
            <person name="Lucas S."/>
            <person name="Copeland A."/>
            <person name="Lapidus A."/>
            <person name="Glavina del Rio T."/>
            <person name="Dalin E."/>
            <person name="Tice H."/>
            <person name="Bruce D."/>
            <person name="Goodwin L."/>
            <person name="Pitluck S."/>
            <person name="Sims D."/>
            <person name="Brettin T."/>
            <person name="Detter J.C."/>
            <person name="Han C."/>
            <person name="Larimer F."/>
            <person name="Land M."/>
            <person name="Hauser L."/>
            <person name="Kyrpides N."/>
            <person name="Mikhailova N."/>
            <person name="Sayler G.S."/>
        </authorList>
    </citation>
    <scope>NUCLEOTIDE SEQUENCE [LARGE SCALE GENOMIC DNA]</scope>
    <source>
        <strain evidence="10">MZ1T</strain>
    </source>
</reference>
<dbReference type="AlphaFoldDB" id="C4ZNS5"/>
<evidence type="ECO:0000313" key="10">
    <source>
        <dbReference type="Proteomes" id="UP000002186"/>
    </source>
</evidence>
<keyword evidence="4" id="KW-0479">Metal-binding</keyword>
<dbReference type="InterPro" id="IPR034491">
    <property type="entry name" value="Anaerob_Ser_sulfatase-maturase"/>
</dbReference>
<dbReference type="SFLD" id="SFLDF00285">
    <property type="entry name" value="anaerobic_Ser-type_sulfatase-m"/>
    <property type="match status" value="1"/>
</dbReference>
<dbReference type="CDD" id="cd01335">
    <property type="entry name" value="Radical_SAM"/>
    <property type="match status" value="1"/>
</dbReference>
<dbReference type="InterPro" id="IPR013785">
    <property type="entry name" value="Aldolase_TIM"/>
</dbReference>
<keyword evidence="2" id="KW-0004">4Fe-4S</keyword>
<comment type="similarity">
    <text evidence="7">Belongs to the radical SAM superfamily. Anaerobic sulfatase-maturating enzyme family.</text>
</comment>
<keyword evidence="3" id="KW-0949">S-adenosyl-L-methionine</keyword>
<dbReference type="PANTHER" id="PTHR43273">
    <property type="entry name" value="ANAEROBIC SULFATASE-MATURATING ENZYME HOMOLOG ASLB-RELATED"/>
    <property type="match status" value="1"/>
</dbReference>
<dbReference type="RefSeq" id="WP_012585040.1">
    <property type="nucleotide sequence ID" value="NC_011662.2"/>
</dbReference>
<dbReference type="Pfam" id="PF04055">
    <property type="entry name" value="Radical_SAM"/>
    <property type="match status" value="1"/>
</dbReference>
<evidence type="ECO:0000256" key="5">
    <source>
        <dbReference type="ARBA" id="ARBA00023004"/>
    </source>
</evidence>
<dbReference type="NCBIfam" id="TIGR04085">
    <property type="entry name" value="rSAM_more_4Fe4S"/>
    <property type="match status" value="1"/>
</dbReference>
<accession>C4ZNS5</accession>
<keyword evidence="6" id="KW-0411">Iron-sulfur</keyword>
<dbReference type="PANTHER" id="PTHR43273:SF3">
    <property type="entry name" value="ANAEROBIC SULFATASE-MATURATING ENZYME HOMOLOG ASLB-RELATED"/>
    <property type="match status" value="1"/>
</dbReference>
<dbReference type="SFLD" id="SFLDG01384">
    <property type="entry name" value="thioether_bond_formation_requi"/>
    <property type="match status" value="1"/>
</dbReference>
<organism evidence="9 10">
    <name type="scientific">Thauera aminoaromatica</name>
    <dbReference type="NCBI Taxonomy" id="164330"/>
    <lineage>
        <taxon>Bacteria</taxon>
        <taxon>Pseudomonadati</taxon>
        <taxon>Pseudomonadota</taxon>
        <taxon>Betaproteobacteria</taxon>
        <taxon>Rhodocyclales</taxon>
        <taxon>Zoogloeaceae</taxon>
        <taxon>Thauera</taxon>
    </lineage>
</organism>
<dbReference type="InterPro" id="IPR058240">
    <property type="entry name" value="rSAM_sf"/>
</dbReference>
<evidence type="ECO:0000313" key="9">
    <source>
        <dbReference type="EMBL" id="ACK54238.1"/>
    </source>
</evidence>
<dbReference type="CDD" id="cd21120">
    <property type="entry name" value="SPASM_anSME"/>
    <property type="match status" value="1"/>
</dbReference>
<dbReference type="SFLD" id="SFLDS00029">
    <property type="entry name" value="Radical_SAM"/>
    <property type="match status" value="1"/>
</dbReference>
<evidence type="ECO:0000256" key="4">
    <source>
        <dbReference type="ARBA" id="ARBA00022723"/>
    </source>
</evidence>
<dbReference type="PROSITE" id="PS51918">
    <property type="entry name" value="RADICAL_SAM"/>
    <property type="match status" value="1"/>
</dbReference>
<feature type="domain" description="Radical SAM core" evidence="8">
    <location>
        <begin position="2"/>
        <end position="229"/>
    </location>
</feature>
<dbReference type="HOGENOM" id="CLU_009273_10_0_4"/>
<dbReference type="Pfam" id="PF13186">
    <property type="entry name" value="SPASM"/>
    <property type="match status" value="1"/>
</dbReference>
<dbReference type="SFLD" id="SFLDG01386">
    <property type="entry name" value="main_SPASM_domain-containing"/>
    <property type="match status" value="1"/>
</dbReference>
<dbReference type="NCBIfam" id="TIGR03942">
    <property type="entry name" value="sulfatase_rSAM"/>
    <property type="match status" value="1"/>
</dbReference>
<dbReference type="EMBL" id="CP001281">
    <property type="protein sequence ID" value="ACK54238.1"/>
    <property type="molecule type" value="Genomic_DNA"/>
</dbReference>
<dbReference type="GO" id="GO:0016491">
    <property type="term" value="F:oxidoreductase activity"/>
    <property type="evidence" value="ECO:0007669"/>
    <property type="project" value="InterPro"/>
</dbReference>
<evidence type="ECO:0000259" key="8">
    <source>
        <dbReference type="PROSITE" id="PS51918"/>
    </source>
</evidence>
<gene>
    <name evidence="9" type="ordered locus">Tmz1t_1479</name>
</gene>
<protein>
    <submittedName>
        <fullName evidence="9">Radical SAM domain protein</fullName>
    </submittedName>
</protein>
<dbReference type="InterPro" id="IPR007197">
    <property type="entry name" value="rSAM"/>
</dbReference>
<dbReference type="SUPFAM" id="SSF102114">
    <property type="entry name" value="Radical SAM enzymes"/>
    <property type="match status" value="1"/>
</dbReference>
<evidence type="ECO:0000256" key="3">
    <source>
        <dbReference type="ARBA" id="ARBA00022691"/>
    </source>
</evidence>
<dbReference type="Gene3D" id="3.20.20.70">
    <property type="entry name" value="Aldolase class I"/>
    <property type="match status" value="1"/>
</dbReference>
<proteinExistence type="inferred from homology"/>
<evidence type="ECO:0000256" key="1">
    <source>
        <dbReference type="ARBA" id="ARBA00001966"/>
    </source>
</evidence>
<dbReference type="GO" id="GO:0051539">
    <property type="term" value="F:4 iron, 4 sulfur cluster binding"/>
    <property type="evidence" value="ECO:0007669"/>
    <property type="project" value="UniProtKB-KW"/>
</dbReference>
<dbReference type="InterPro" id="IPR023885">
    <property type="entry name" value="4Fe4S-binding_SPASM_dom"/>
</dbReference>